<feature type="region of interest" description="Disordered" evidence="1">
    <location>
        <begin position="245"/>
        <end position="274"/>
    </location>
</feature>
<gene>
    <name evidence="3" type="ORF">CINC_LOCUS11997</name>
</gene>
<feature type="signal peptide" evidence="2">
    <location>
        <begin position="1"/>
        <end position="18"/>
    </location>
</feature>
<proteinExistence type="predicted"/>
<sequence>MFLLKITTFLLVALAVGAEKKIELQDIEEDNLRSEMENEKEKVADKSDSSQPTNSVSGPSFNSLDFMKNGLLRYFEGSAPAGPQQQQQQRYVHQYAVTEPPERHAPPSAKAHYGTQQAMVGYLSNMPMQIYLVPQYYPDPLGNARPQYPPVNSQYEQLTIPRHGYHAAAEAEQNNYIDVPNVAPQQRPYVPNYPQQVTYVTYPTQPTAAPTQPTLPVVAYPVPIIQYNPNVVSPTTVPKPYYNNPEYADSNTVDEVTEQENDQKHYTSQPEPPYAVAEFPRHYNSRVPIREDYRHQGIPELPHPNPLLIKPPPPHLSHLPKALPMHRPYLKGPYQGNAIPSSFTARPHNLYGPPSFKRKPTSLLDSYIPSSVQVEYLKRGLVKEPLHAYEALASGRFAHPVPRQYERGFLPNQMYHTGAGGVTYGHYKRMPKSDRLPQK</sequence>
<name>A0A9P0G0P0_CHRIL</name>
<accession>A0A9P0G0P0</accession>
<reference evidence="3" key="1">
    <citation type="submission" date="2021-12" db="EMBL/GenBank/DDBJ databases">
        <authorList>
            <person name="King R."/>
        </authorList>
    </citation>
    <scope>NUCLEOTIDE SEQUENCE</scope>
</reference>
<protein>
    <submittedName>
        <fullName evidence="3">Uncharacterized protein</fullName>
    </submittedName>
</protein>
<keyword evidence="2" id="KW-0732">Signal</keyword>
<organism evidence="3 4">
    <name type="scientific">Chrysodeixis includens</name>
    <name type="common">Soybean looper</name>
    <name type="synonym">Pseudoplusia includens</name>
    <dbReference type="NCBI Taxonomy" id="689277"/>
    <lineage>
        <taxon>Eukaryota</taxon>
        <taxon>Metazoa</taxon>
        <taxon>Ecdysozoa</taxon>
        <taxon>Arthropoda</taxon>
        <taxon>Hexapoda</taxon>
        <taxon>Insecta</taxon>
        <taxon>Pterygota</taxon>
        <taxon>Neoptera</taxon>
        <taxon>Endopterygota</taxon>
        <taxon>Lepidoptera</taxon>
        <taxon>Glossata</taxon>
        <taxon>Ditrysia</taxon>
        <taxon>Noctuoidea</taxon>
        <taxon>Noctuidae</taxon>
        <taxon>Plusiinae</taxon>
        <taxon>Chrysodeixis</taxon>
    </lineage>
</organism>
<dbReference type="Proteomes" id="UP001154114">
    <property type="component" value="Chromosome 7"/>
</dbReference>
<feature type="compositionally biased region" description="Polar residues" evidence="1">
    <location>
        <begin position="49"/>
        <end position="62"/>
    </location>
</feature>
<dbReference type="EMBL" id="LR824010">
    <property type="protein sequence ID" value="CAH0625383.1"/>
    <property type="molecule type" value="Genomic_DNA"/>
</dbReference>
<evidence type="ECO:0000313" key="3">
    <source>
        <dbReference type="EMBL" id="CAH0625383.1"/>
    </source>
</evidence>
<feature type="compositionally biased region" description="Basic and acidic residues" evidence="1">
    <location>
        <begin position="33"/>
        <end position="48"/>
    </location>
</feature>
<evidence type="ECO:0000256" key="1">
    <source>
        <dbReference type="SAM" id="MobiDB-lite"/>
    </source>
</evidence>
<keyword evidence="4" id="KW-1185">Reference proteome</keyword>
<dbReference type="AlphaFoldDB" id="A0A9P0G0P0"/>
<evidence type="ECO:0000313" key="4">
    <source>
        <dbReference type="Proteomes" id="UP001154114"/>
    </source>
</evidence>
<evidence type="ECO:0000256" key="2">
    <source>
        <dbReference type="SAM" id="SignalP"/>
    </source>
</evidence>
<feature type="region of interest" description="Disordered" evidence="1">
    <location>
        <begin position="33"/>
        <end position="62"/>
    </location>
</feature>
<feature type="chain" id="PRO_5040494672" evidence="2">
    <location>
        <begin position="19"/>
        <end position="439"/>
    </location>
</feature>
<dbReference type="OrthoDB" id="6776808at2759"/>